<proteinExistence type="inferred from homology"/>
<keyword evidence="7 15" id="KW-0808">Transferase</keyword>
<comment type="function">
    <text evidence="13">Catalyzes the conversion of 7,8-dihydroneopterin to 6-hydroxymethyl-7,8-dihydropterin.</text>
</comment>
<evidence type="ECO:0000256" key="8">
    <source>
        <dbReference type="ARBA" id="ARBA00022741"/>
    </source>
</evidence>
<evidence type="ECO:0000256" key="7">
    <source>
        <dbReference type="ARBA" id="ARBA00022679"/>
    </source>
</evidence>
<keyword evidence="10" id="KW-0067">ATP-binding</keyword>
<comment type="caution">
    <text evidence="15">The sequence shown here is derived from an EMBL/GenBank/DDBJ whole genome shotgun (WGS) entry which is preliminary data.</text>
</comment>
<dbReference type="GO" id="GO:0005524">
    <property type="term" value="F:ATP binding"/>
    <property type="evidence" value="ECO:0007669"/>
    <property type="project" value="UniProtKB-KW"/>
</dbReference>
<evidence type="ECO:0000256" key="13">
    <source>
        <dbReference type="RuleBase" id="RU362079"/>
    </source>
</evidence>
<dbReference type="GO" id="GO:0016301">
    <property type="term" value="F:kinase activity"/>
    <property type="evidence" value="ECO:0007669"/>
    <property type="project" value="UniProtKB-KW"/>
</dbReference>
<dbReference type="GO" id="GO:0004150">
    <property type="term" value="F:dihydroneopterin aldolase activity"/>
    <property type="evidence" value="ECO:0007669"/>
    <property type="project" value="UniProtKB-UniRule"/>
</dbReference>
<dbReference type="OrthoDB" id="9808041at2"/>
<dbReference type="EC" id="2.7.6.3" evidence="13"/>
<dbReference type="InterPro" id="IPR035907">
    <property type="entry name" value="Hppk_sf"/>
</dbReference>
<keyword evidence="16" id="KW-1185">Reference proteome</keyword>
<evidence type="ECO:0000256" key="9">
    <source>
        <dbReference type="ARBA" id="ARBA00022777"/>
    </source>
</evidence>
<comment type="pathway">
    <text evidence="3 13">Cofactor biosynthesis; tetrahydrofolate biosynthesis; 2-amino-4-hydroxy-6-hydroxymethyl-7,8-dihydropteridine diphosphate from 7,8-dihydroneopterin triphosphate: step 3/4.</text>
</comment>
<evidence type="ECO:0000256" key="6">
    <source>
        <dbReference type="ARBA" id="ARBA00009640"/>
    </source>
</evidence>
<dbReference type="Pfam" id="PF02152">
    <property type="entry name" value="FolB"/>
    <property type="match status" value="1"/>
</dbReference>
<comment type="catalytic activity">
    <reaction evidence="2 13">
        <text>7,8-dihydroneopterin = 6-hydroxymethyl-7,8-dihydropterin + glycolaldehyde</text>
        <dbReference type="Rhea" id="RHEA:10540"/>
        <dbReference type="ChEBI" id="CHEBI:17001"/>
        <dbReference type="ChEBI" id="CHEBI:17071"/>
        <dbReference type="ChEBI" id="CHEBI:44841"/>
        <dbReference type="EC" id="4.1.2.25"/>
    </reaction>
</comment>
<organism evidence="15 16">
    <name type="scientific">Quadrisphaera setariae</name>
    <dbReference type="NCBI Taxonomy" id="2593304"/>
    <lineage>
        <taxon>Bacteria</taxon>
        <taxon>Bacillati</taxon>
        <taxon>Actinomycetota</taxon>
        <taxon>Actinomycetes</taxon>
        <taxon>Kineosporiales</taxon>
        <taxon>Kineosporiaceae</taxon>
        <taxon>Quadrisphaera</taxon>
    </lineage>
</organism>
<gene>
    <name evidence="15" type="primary">folK</name>
    <name evidence="15" type="ORF">FMM08_20460</name>
</gene>
<evidence type="ECO:0000259" key="14">
    <source>
        <dbReference type="PROSITE" id="PS00794"/>
    </source>
</evidence>
<dbReference type="FunFam" id="3.30.1130.10:FF:000003">
    <property type="entry name" value="7,8-dihydroneopterin aldolase"/>
    <property type="match status" value="1"/>
</dbReference>
<evidence type="ECO:0000256" key="3">
    <source>
        <dbReference type="ARBA" id="ARBA00005013"/>
    </source>
</evidence>
<dbReference type="AlphaFoldDB" id="A0A5C8Z610"/>
<dbReference type="NCBIfam" id="TIGR00526">
    <property type="entry name" value="folB_dom"/>
    <property type="match status" value="1"/>
</dbReference>
<evidence type="ECO:0000256" key="5">
    <source>
        <dbReference type="ARBA" id="ARBA00005708"/>
    </source>
</evidence>
<dbReference type="CDD" id="cd00483">
    <property type="entry name" value="HPPK"/>
    <property type="match status" value="1"/>
</dbReference>
<dbReference type="Pfam" id="PF01288">
    <property type="entry name" value="HPPK"/>
    <property type="match status" value="1"/>
</dbReference>
<comment type="similarity">
    <text evidence="5 13">Belongs to the DHNA family.</text>
</comment>
<dbReference type="PROSITE" id="PS00794">
    <property type="entry name" value="HPPK"/>
    <property type="match status" value="1"/>
</dbReference>
<feature type="domain" description="7,8-dihydro-6-hydroxymethylpterin-pyrophosphokinase" evidence="14">
    <location>
        <begin position="240"/>
        <end position="251"/>
    </location>
</feature>
<dbReference type="PANTHER" id="PTHR43071:SF1">
    <property type="entry name" value="2-AMINO-4-HYDROXY-6-HYDROXYMETHYLDIHYDROPTERIDINE PYROPHOSPHOKINASE"/>
    <property type="match status" value="1"/>
</dbReference>
<name>A0A5C8Z610_9ACTN</name>
<dbReference type="UniPathway" id="UPA00077">
    <property type="reaction ID" value="UER00154"/>
</dbReference>
<dbReference type="SUPFAM" id="SSF55620">
    <property type="entry name" value="Tetrahydrobiopterin biosynthesis enzymes-like"/>
    <property type="match status" value="1"/>
</dbReference>
<keyword evidence="9 15" id="KW-0418">Kinase</keyword>
<dbReference type="Gene3D" id="3.30.1130.10">
    <property type="match status" value="1"/>
</dbReference>
<accession>A0A5C8Z610</accession>
<dbReference type="SMART" id="SM00905">
    <property type="entry name" value="FolB"/>
    <property type="match status" value="1"/>
</dbReference>
<dbReference type="InterPro" id="IPR006157">
    <property type="entry name" value="FolB_dom"/>
</dbReference>
<dbReference type="EC" id="4.1.2.25" evidence="13"/>
<evidence type="ECO:0000256" key="2">
    <source>
        <dbReference type="ARBA" id="ARBA00001353"/>
    </source>
</evidence>
<dbReference type="NCBIfam" id="TIGR00525">
    <property type="entry name" value="folB"/>
    <property type="match status" value="1"/>
</dbReference>
<dbReference type="GO" id="GO:0046654">
    <property type="term" value="P:tetrahydrofolate biosynthetic process"/>
    <property type="evidence" value="ECO:0007669"/>
    <property type="project" value="UniProtKB-UniRule"/>
</dbReference>
<evidence type="ECO:0000313" key="15">
    <source>
        <dbReference type="EMBL" id="TXR52356.1"/>
    </source>
</evidence>
<dbReference type="GO" id="GO:0003848">
    <property type="term" value="F:2-amino-4-hydroxy-6-hydroxymethyldihydropteridine diphosphokinase activity"/>
    <property type="evidence" value="ECO:0007669"/>
    <property type="project" value="UniProtKB-EC"/>
</dbReference>
<dbReference type="InterPro" id="IPR006156">
    <property type="entry name" value="Dihydroneopterin_aldolase"/>
</dbReference>
<dbReference type="SUPFAM" id="SSF55083">
    <property type="entry name" value="6-hydroxymethyl-7,8-dihydropterin pyrophosphokinase, HPPK"/>
    <property type="match status" value="1"/>
</dbReference>
<evidence type="ECO:0000256" key="1">
    <source>
        <dbReference type="ARBA" id="ARBA00000198"/>
    </source>
</evidence>
<comment type="similarity">
    <text evidence="6">In the N-terminal section; belongs to the DHNA family.</text>
</comment>
<dbReference type="EMBL" id="VKAC01000015">
    <property type="protein sequence ID" value="TXR52356.1"/>
    <property type="molecule type" value="Genomic_DNA"/>
</dbReference>
<keyword evidence="11 13" id="KW-0289">Folate biosynthesis</keyword>
<comment type="pathway">
    <text evidence="4">Cofactor biosynthesis; tetrahydrofolate biosynthesis; 2-amino-4-hydroxy-6-hydroxymethyl-7,8-dihydropteridine diphosphate from 7,8-dihydroneopterin triphosphate: step 4/4.</text>
</comment>
<evidence type="ECO:0000256" key="4">
    <source>
        <dbReference type="ARBA" id="ARBA00005051"/>
    </source>
</evidence>
<keyword evidence="8" id="KW-0547">Nucleotide-binding</keyword>
<evidence type="ECO:0000256" key="12">
    <source>
        <dbReference type="ARBA" id="ARBA00023239"/>
    </source>
</evidence>
<evidence type="ECO:0000256" key="11">
    <source>
        <dbReference type="ARBA" id="ARBA00022909"/>
    </source>
</evidence>
<evidence type="ECO:0000313" key="16">
    <source>
        <dbReference type="Proteomes" id="UP000321234"/>
    </source>
</evidence>
<evidence type="ECO:0000256" key="10">
    <source>
        <dbReference type="ARBA" id="ARBA00022840"/>
    </source>
</evidence>
<comment type="catalytic activity">
    <reaction evidence="1">
        <text>6-hydroxymethyl-7,8-dihydropterin + ATP = (7,8-dihydropterin-6-yl)methyl diphosphate + AMP + H(+)</text>
        <dbReference type="Rhea" id="RHEA:11412"/>
        <dbReference type="ChEBI" id="CHEBI:15378"/>
        <dbReference type="ChEBI" id="CHEBI:30616"/>
        <dbReference type="ChEBI" id="CHEBI:44841"/>
        <dbReference type="ChEBI" id="CHEBI:72950"/>
        <dbReference type="ChEBI" id="CHEBI:456215"/>
        <dbReference type="EC" id="2.7.6.3"/>
    </reaction>
</comment>
<dbReference type="NCBIfam" id="TIGR01498">
    <property type="entry name" value="folK"/>
    <property type="match status" value="1"/>
</dbReference>
<dbReference type="GO" id="GO:0046656">
    <property type="term" value="P:folic acid biosynthetic process"/>
    <property type="evidence" value="ECO:0007669"/>
    <property type="project" value="UniProtKB-UniRule"/>
</dbReference>
<dbReference type="PANTHER" id="PTHR43071">
    <property type="entry name" value="2-AMINO-4-HYDROXY-6-HYDROXYMETHYLDIHYDROPTERIDINE PYROPHOSPHOKINASE"/>
    <property type="match status" value="1"/>
</dbReference>
<protein>
    <recommendedName>
        <fullName evidence="13">Bifunctional folate synthesis protein</fullName>
    </recommendedName>
    <domain>
        <recommendedName>
            <fullName evidence="13">Dihydroneopterin aldolase</fullName>
            <shortName evidence="13">DHNA</shortName>
            <ecNumber evidence="13">4.1.2.25</ecNumber>
        </recommendedName>
        <alternativeName>
            <fullName evidence="13">7,8-dihydroneopterin aldolase</fullName>
        </alternativeName>
    </domain>
    <domain>
        <recommendedName>
            <fullName evidence="13">2-amino-4-hydroxy-6-hydroxymethyldihydropteridine pyrophosphokinase</fullName>
            <ecNumber evidence="13">2.7.6.3</ecNumber>
        </recommendedName>
        <alternativeName>
            <fullName evidence="13">6-hydroxymethyl-7,8-dihydropterin pyrophosphokinase</fullName>
            <shortName evidence="13">PPPK</shortName>
        </alternativeName>
        <alternativeName>
            <fullName evidence="13">7,8-dihydro-6-hydroxymethylpterin pyrophosphokinase</fullName>
            <shortName evidence="13">HPPK</shortName>
        </alternativeName>
    </domain>
</protein>
<reference evidence="15 16" key="1">
    <citation type="submission" date="2019-07" db="EMBL/GenBank/DDBJ databases">
        <title>Quadrisphaera sp. strain DD2A genome sequencing and assembly.</title>
        <authorList>
            <person name="Kim I."/>
        </authorList>
    </citation>
    <scope>NUCLEOTIDE SEQUENCE [LARGE SCALE GENOMIC DNA]</scope>
    <source>
        <strain evidence="15 16">DD2A</strain>
    </source>
</reference>
<dbReference type="InterPro" id="IPR000550">
    <property type="entry name" value="Hppk"/>
</dbReference>
<sequence>MGGGGGVSGLLTTELRGDVVSLRGLRARGRHGVLDAERQLGQVFTADVDLQVDTRTAAVTDDLADAVDYSVVAADVVAVLAGEPVALVEVLASRVASACLVHPGVLAVAVAVHKPQAPVQVPFDDVVITVVRRRGDLLDAAPASPFDAVVALGANLGDREAVMAAAVRDLAATGGLQVVGVSGVVETTAVGLPGAAPQPDYLNAVVRLRCALSPRDLLRACRAVEAAHGRDAAVRAGEPRWGARTLDVDVLTCGALVAADDDGGGGGSPALQVPHPRAGVRAFVLVPWAGLAPDDVLPGAGRVADVLAALAAADPAAVSDVRPRPDVALSAGGSA</sequence>
<dbReference type="Proteomes" id="UP000321234">
    <property type="component" value="Unassembled WGS sequence"/>
</dbReference>
<keyword evidence="12 13" id="KW-0456">Lyase</keyword>
<dbReference type="Gene3D" id="3.30.70.560">
    <property type="entry name" value="7,8-Dihydro-6-hydroxymethylpterin-pyrophosphokinase HPPK"/>
    <property type="match status" value="1"/>
</dbReference>
<dbReference type="InterPro" id="IPR043133">
    <property type="entry name" value="GTP-CH-I_C/QueF"/>
</dbReference>